<protein>
    <recommendedName>
        <fullName evidence="2">Rad50/SbcC-type AAA domain-containing protein</fullName>
    </recommendedName>
</protein>
<reference evidence="1" key="1">
    <citation type="journal article" date="2014" name="Front. Microbiol.">
        <title>High frequency of phylogenetically diverse reductive dehalogenase-homologous genes in deep subseafloor sedimentary metagenomes.</title>
        <authorList>
            <person name="Kawai M."/>
            <person name="Futagami T."/>
            <person name="Toyoda A."/>
            <person name="Takaki Y."/>
            <person name="Nishi S."/>
            <person name="Hori S."/>
            <person name="Arai W."/>
            <person name="Tsubouchi T."/>
            <person name="Morono Y."/>
            <person name="Uchiyama I."/>
            <person name="Ito T."/>
            <person name="Fujiyama A."/>
            <person name="Inagaki F."/>
            <person name="Takami H."/>
        </authorList>
    </citation>
    <scope>NUCLEOTIDE SEQUENCE</scope>
    <source>
        <strain evidence="1">Expedition CK06-06</strain>
    </source>
</reference>
<dbReference type="AlphaFoldDB" id="X1FZS9"/>
<sequence length="47" mass="5126">MKGKEIAFSSELNTLIGIRGSGKSAIIESLRYVLDIPFGEKTQAEKV</sequence>
<evidence type="ECO:0008006" key="2">
    <source>
        <dbReference type="Google" id="ProtNLM"/>
    </source>
</evidence>
<evidence type="ECO:0000313" key="1">
    <source>
        <dbReference type="EMBL" id="GAH38040.1"/>
    </source>
</evidence>
<dbReference type="EMBL" id="BARU01012180">
    <property type="protein sequence ID" value="GAH38040.1"/>
    <property type="molecule type" value="Genomic_DNA"/>
</dbReference>
<organism evidence="1">
    <name type="scientific">marine sediment metagenome</name>
    <dbReference type="NCBI Taxonomy" id="412755"/>
    <lineage>
        <taxon>unclassified sequences</taxon>
        <taxon>metagenomes</taxon>
        <taxon>ecological metagenomes</taxon>
    </lineage>
</organism>
<proteinExistence type="predicted"/>
<dbReference type="Gene3D" id="3.40.50.300">
    <property type="entry name" value="P-loop containing nucleotide triphosphate hydrolases"/>
    <property type="match status" value="1"/>
</dbReference>
<dbReference type="SUPFAM" id="SSF52540">
    <property type="entry name" value="P-loop containing nucleoside triphosphate hydrolases"/>
    <property type="match status" value="1"/>
</dbReference>
<accession>X1FZS9</accession>
<name>X1FZS9_9ZZZZ</name>
<gene>
    <name evidence="1" type="ORF">S03H2_22577</name>
</gene>
<dbReference type="InterPro" id="IPR027417">
    <property type="entry name" value="P-loop_NTPase"/>
</dbReference>
<comment type="caution">
    <text evidence="1">The sequence shown here is derived from an EMBL/GenBank/DDBJ whole genome shotgun (WGS) entry which is preliminary data.</text>
</comment>